<comment type="function">
    <text evidence="7">The UvrABC repair system catalyzes the recognition and processing of DNA lesions. UvrC both incises the 5' and 3' sides of the lesion. The N-terminal half is responsible for the 3' incision and the C-terminal half is responsible for the 5' incision.</text>
</comment>
<dbReference type="GO" id="GO:0003677">
    <property type="term" value="F:DNA binding"/>
    <property type="evidence" value="ECO:0007669"/>
    <property type="project" value="UniProtKB-UniRule"/>
</dbReference>
<dbReference type="Gene3D" id="3.40.1440.10">
    <property type="entry name" value="GIY-YIG endonuclease"/>
    <property type="match status" value="1"/>
</dbReference>
<dbReference type="GO" id="GO:0006289">
    <property type="term" value="P:nucleotide-excision repair"/>
    <property type="evidence" value="ECO:0007669"/>
    <property type="project" value="UniProtKB-UniRule"/>
</dbReference>
<evidence type="ECO:0000256" key="6">
    <source>
        <dbReference type="ARBA" id="ARBA00023236"/>
    </source>
</evidence>
<dbReference type="SUPFAM" id="SSF46600">
    <property type="entry name" value="C-terminal UvrC-binding domain of UvrB"/>
    <property type="match status" value="1"/>
</dbReference>
<evidence type="ECO:0000259" key="8">
    <source>
        <dbReference type="PROSITE" id="PS50151"/>
    </source>
</evidence>
<dbReference type="AlphaFoldDB" id="A0A0D7VYM0"/>
<evidence type="ECO:0000313" key="12">
    <source>
        <dbReference type="Proteomes" id="UP000032361"/>
    </source>
</evidence>
<dbReference type="InterPro" id="IPR000305">
    <property type="entry name" value="GIY-YIG_endonuc"/>
</dbReference>
<evidence type="ECO:0000313" key="11">
    <source>
        <dbReference type="EMBL" id="KJD31874.1"/>
    </source>
</evidence>
<dbReference type="InterPro" id="IPR004791">
    <property type="entry name" value="UvrC"/>
</dbReference>
<dbReference type="InterPro" id="IPR035901">
    <property type="entry name" value="GIY-YIG_endonuc_sf"/>
</dbReference>
<name>A0A0D7VYM0_9FLAO</name>
<dbReference type="Pfam" id="PF22920">
    <property type="entry name" value="UvrC_RNaseH"/>
    <property type="match status" value="1"/>
</dbReference>
<evidence type="ECO:0000256" key="3">
    <source>
        <dbReference type="ARBA" id="ARBA00022769"/>
    </source>
</evidence>
<keyword evidence="12" id="KW-1185">Reference proteome</keyword>
<dbReference type="PROSITE" id="PS50151">
    <property type="entry name" value="UVR"/>
    <property type="match status" value="1"/>
</dbReference>
<dbReference type="InterPro" id="IPR047296">
    <property type="entry name" value="GIY-YIG_UvrC_Cho"/>
</dbReference>
<evidence type="ECO:0000256" key="5">
    <source>
        <dbReference type="ARBA" id="ARBA00023204"/>
    </source>
</evidence>
<dbReference type="InterPro" id="IPR036876">
    <property type="entry name" value="UVR_dom_sf"/>
</dbReference>
<dbReference type="Pfam" id="PF01541">
    <property type="entry name" value="GIY-YIG"/>
    <property type="match status" value="1"/>
</dbReference>
<keyword evidence="5 7" id="KW-0234">DNA repair</keyword>
<dbReference type="Pfam" id="PF08459">
    <property type="entry name" value="UvrC_RNaseH_dom"/>
    <property type="match status" value="1"/>
</dbReference>
<dbReference type="PROSITE" id="PS50164">
    <property type="entry name" value="GIY_YIG"/>
    <property type="match status" value="1"/>
</dbReference>
<dbReference type="Gene3D" id="3.30.420.340">
    <property type="entry name" value="UvrC, RNAse H endonuclease domain"/>
    <property type="match status" value="1"/>
</dbReference>
<dbReference type="PANTHER" id="PTHR30562:SF1">
    <property type="entry name" value="UVRABC SYSTEM PROTEIN C"/>
    <property type="match status" value="1"/>
</dbReference>
<dbReference type="SMART" id="SM00465">
    <property type="entry name" value="GIYc"/>
    <property type="match status" value="1"/>
</dbReference>
<comment type="similarity">
    <text evidence="7">Belongs to the UvrC family.</text>
</comment>
<dbReference type="NCBIfam" id="TIGR00194">
    <property type="entry name" value="uvrC"/>
    <property type="match status" value="1"/>
</dbReference>
<dbReference type="GO" id="GO:0009432">
    <property type="term" value="P:SOS response"/>
    <property type="evidence" value="ECO:0007669"/>
    <property type="project" value="UniProtKB-UniRule"/>
</dbReference>
<accession>A0A0D7VYM0</accession>
<keyword evidence="2 7" id="KW-0227">DNA damage</keyword>
<dbReference type="InterPro" id="IPR001162">
    <property type="entry name" value="UvrC_RNase_H_dom"/>
</dbReference>
<keyword evidence="6 7" id="KW-0742">SOS response</keyword>
<dbReference type="RefSeq" id="WP_044626959.1">
    <property type="nucleotide sequence ID" value="NZ_JTDV01000012.1"/>
</dbReference>
<dbReference type="InterPro" id="IPR038476">
    <property type="entry name" value="UvrC_RNase_H_dom_sf"/>
</dbReference>
<evidence type="ECO:0000259" key="10">
    <source>
        <dbReference type="PROSITE" id="PS50165"/>
    </source>
</evidence>
<evidence type="ECO:0000256" key="1">
    <source>
        <dbReference type="ARBA" id="ARBA00022490"/>
    </source>
</evidence>
<sequence length="597" mass="68845">MDVPALEIQLKTLPNAPGVYQYFDKEGTIIYVGKAKNLKKRVSSYFTKTHDSGKTRVLVKKIVNIKHIVVETETDALLLENNLIKKHKPRYNVLLKDDKSYPWICVKNERFPRVFSTRRVFKNGGDYFGPYTSGKTVHTLLDLIRGLFALRTCNYDLHEDKIQAGKYKVCLEYHLGNCKGACEGLESEKQYNENIKAIKQILKGNFKDSLSKFKEQMMTLAENMQFEEAQKIKEKVEVLENYQAKSTIVNPKISNVDVFSVISDESYGYINFLQLSYGSIIRSHTLEIKKKLDETDKELLELAITEIRQRFHSKSKEIYVPFAVDIGENIKVTVPQLGDKKHILDLSVRNAKYFRMERFKQIKIVDPDRHANRIMAQMKADLRLHEEPRHIECFDNSNIQGTNPVAACVVFKNGKPSKKDYRHFNIKTVEGPDDFASMEEVVYRRYKRLLDEEQPLPHLIIIDGGKGQLSSALKSLDALNLRGKIAIIGIAKRLEELFYPNDPIPLYLDKKSETLKVIQHLRNEAHRFGIEHHRNRRSKNALNTELETINGVGEKTVVELLKHFKSAKRVANAKLDELEDVVGASRAEKVYNYYHSK</sequence>
<dbReference type="Pfam" id="PF14520">
    <property type="entry name" value="HHH_5"/>
    <property type="match status" value="1"/>
</dbReference>
<proteinExistence type="inferred from homology"/>
<dbReference type="SUPFAM" id="SSF47781">
    <property type="entry name" value="RuvA domain 2-like"/>
    <property type="match status" value="1"/>
</dbReference>
<comment type="subcellular location">
    <subcellularLocation>
        <location evidence="7">Cytoplasm</location>
    </subcellularLocation>
</comment>
<keyword evidence="4 7" id="KW-0267">Excision nuclease</keyword>
<dbReference type="EMBL" id="JTDV01000012">
    <property type="protein sequence ID" value="KJD31874.1"/>
    <property type="molecule type" value="Genomic_DNA"/>
</dbReference>
<dbReference type="OrthoDB" id="9804933at2"/>
<evidence type="ECO:0000256" key="2">
    <source>
        <dbReference type="ARBA" id="ARBA00022763"/>
    </source>
</evidence>
<feature type="domain" description="UvrC family homology region profile" evidence="10">
    <location>
        <begin position="262"/>
        <end position="476"/>
    </location>
</feature>
<evidence type="ECO:0000256" key="4">
    <source>
        <dbReference type="ARBA" id="ARBA00022881"/>
    </source>
</evidence>
<feature type="domain" description="UVR" evidence="8">
    <location>
        <begin position="207"/>
        <end position="242"/>
    </location>
</feature>
<dbReference type="PANTHER" id="PTHR30562">
    <property type="entry name" value="UVRC/OXIDOREDUCTASE"/>
    <property type="match status" value="1"/>
</dbReference>
<evidence type="ECO:0000256" key="7">
    <source>
        <dbReference type="HAMAP-Rule" id="MF_00203"/>
    </source>
</evidence>
<comment type="subunit">
    <text evidence="7">Interacts with UvrB in an incision complex.</text>
</comment>
<feature type="domain" description="GIY-YIG" evidence="9">
    <location>
        <begin position="15"/>
        <end position="93"/>
    </location>
</feature>
<reference evidence="11 12" key="1">
    <citation type="journal article" date="2015" name="Antonie Van Leeuwenhoek">
        <title>Tamlana nanhaiensis sp. nov., isolated from surface seawater collected from the South China Sea.</title>
        <authorList>
            <person name="Liu X."/>
            <person name="Lai Q."/>
            <person name="Du Y."/>
            <person name="Li G."/>
            <person name="Sun F."/>
            <person name="Shao Z."/>
        </authorList>
    </citation>
    <scope>NUCLEOTIDE SEQUENCE [LARGE SCALE GENOMIC DNA]</scope>
    <source>
        <strain evidence="11 12">FHC16</strain>
    </source>
</reference>
<protein>
    <recommendedName>
        <fullName evidence="7">UvrABC system protein C</fullName>
        <shortName evidence="7">Protein UvrC</shortName>
    </recommendedName>
    <alternativeName>
        <fullName evidence="7">Excinuclease ABC subunit C</fullName>
    </alternativeName>
</protein>
<evidence type="ECO:0000259" key="9">
    <source>
        <dbReference type="PROSITE" id="PS50164"/>
    </source>
</evidence>
<dbReference type="InterPro" id="IPR010994">
    <property type="entry name" value="RuvA_2-like"/>
</dbReference>
<dbReference type="SUPFAM" id="SSF82771">
    <property type="entry name" value="GIY-YIG endonuclease"/>
    <property type="match status" value="1"/>
</dbReference>
<dbReference type="GO" id="GO:0009381">
    <property type="term" value="F:excinuclease ABC activity"/>
    <property type="evidence" value="ECO:0007669"/>
    <property type="project" value="UniProtKB-UniRule"/>
</dbReference>
<dbReference type="PATRIC" id="fig|1382798.3.peg.1119"/>
<dbReference type="HAMAP" id="MF_00203">
    <property type="entry name" value="UvrC"/>
    <property type="match status" value="1"/>
</dbReference>
<organism evidence="11 12">
    <name type="scientific">Neotamlana nanhaiensis</name>
    <dbReference type="NCBI Taxonomy" id="1382798"/>
    <lineage>
        <taxon>Bacteria</taxon>
        <taxon>Pseudomonadati</taxon>
        <taxon>Bacteroidota</taxon>
        <taxon>Flavobacteriia</taxon>
        <taxon>Flavobacteriales</taxon>
        <taxon>Flavobacteriaceae</taxon>
        <taxon>Neotamlana</taxon>
    </lineage>
</organism>
<dbReference type="CDD" id="cd10434">
    <property type="entry name" value="GIY-YIG_UvrC_Cho"/>
    <property type="match status" value="1"/>
</dbReference>
<keyword evidence="1 7" id="KW-0963">Cytoplasm</keyword>
<dbReference type="Gene3D" id="1.10.150.20">
    <property type="entry name" value="5' to 3' exonuclease, C-terminal subdomain"/>
    <property type="match status" value="1"/>
</dbReference>
<dbReference type="InterPro" id="IPR001943">
    <property type="entry name" value="UVR_dom"/>
</dbReference>
<dbReference type="FunFam" id="3.40.1440.10:FF:000001">
    <property type="entry name" value="UvrABC system protein C"/>
    <property type="match status" value="1"/>
</dbReference>
<dbReference type="InterPro" id="IPR050066">
    <property type="entry name" value="UvrABC_protein_C"/>
</dbReference>
<dbReference type="GO" id="GO:0009380">
    <property type="term" value="C:excinuclease repair complex"/>
    <property type="evidence" value="ECO:0007669"/>
    <property type="project" value="InterPro"/>
</dbReference>
<dbReference type="STRING" id="1382798.PK35_12795"/>
<dbReference type="Proteomes" id="UP000032361">
    <property type="component" value="Unassembled WGS sequence"/>
</dbReference>
<dbReference type="PROSITE" id="PS50165">
    <property type="entry name" value="UVRC"/>
    <property type="match status" value="1"/>
</dbReference>
<keyword evidence="3 7" id="KW-0228">DNA excision</keyword>
<comment type="caution">
    <text evidence="11">The sequence shown here is derived from an EMBL/GenBank/DDBJ whole genome shotgun (WGS) entry which is preliminary data.</text>
</comment>
<dbReference type="GO" id="GO:0005737">
    <property type="term" value="C:cytoplasm"/>
    <property type="evidence" value="ECO:0007669"/>
    <property type="project" value="UniProtKB-SubCell"/>
</dbReference>
<gene>
    <name evidence="7" type="primary">uvrC</name>
    <name evidence="11" type="ORF">PK35_12795</name>
</gene>